<dbReference type="PANTHER" id="PTHR33608">
    <property type="entry name" value="BLL2464 PROTEIN"/>
    <property type="match status" value="1"/>
</dbReference>
<comment type="caution">
    <text evidence="2">The sequence shown here is derived from an EMBL/GenBank/DDBJ whole genome shotgun (WGS) entry which is preliminary data.</text>
</comment>
<keyword evidence="3" id="KW-1185">Reference proteome</keyword>
<reference evidence="2 3" key="1">
    <citation type="journal article" date="2016" name="Int. J. Syst. Evol. Microbiol.">
        <title>Lysobacter erysipheiresistens sp. nov., an antagonist of powdery mildew, isolated from tobacco-cultivated soil.</title>
        <authorList>
            <person name="Xie B."/>
            <person name="Li T."/>
            <person name="Lin X."/>
            <person name="Wang C.J."/>
            <person name="Chen Y.J."/>
            <person name="Liu W.J."/>
            <person name="Zhao Z.W."/>
        </authorList>
    </citation>
    <scope>NUCLEOTIDE SEQUENCE [LARGE SCALE GENOMIC DNA]</scope>
    <source>
        <strain evidence="2 3">RS-LYSO-3</strain>
    </source>
</reference>
<name>A0ABU7YWE4_9GAMM</name>
<dbReference type="Proteomes" id="UP001355056">
    <property type="component" value="Unassembled WGS sequence"/>
</dbReference>
<evidence type="ECO:0000313" key="2">
    <source>
        <dbReference type="EMBL" id="MEG3183247.1"/>
    </source>
</evidence>
<evidence type="ECO:0000313" key="3">
    <source>
        <dbReference type="Proteomes" id="UP001355056"/>
    </source>
</evidence>
<dbReference type="SUPFAM" id="SSF53300">
    <property type="entry name" value="vWA-like"/>
    <property type="match status" value="1"/>
</dbReference>
<sequence>MAQPPAPASPRDLIPPEVRARLKDIPLLARQAAGVHGFGLHRSHNRGAGLEFAQYRAYEPGDELRQVDWKLYARSDRFFVRESERDSPLDLWLLVDASASMTQQDRARPHWSRMDAAKALAACLVELALRQGDRFGLAMIGGGELRVVGIGAGPRQRDRCMLALQELQAAGTWPDEAKLRPLWEHAGARTLVVSLGDSFDDAAVILAERLAAARREVLSVQILTVEERDFPFRGGHRFRDPESGEELLGDGDGIRDGFIARFAAARAALAKRLAASGIRHVEYVLDEPLDLPLRRLFLGKPA</sequence>
<protein>
    <submittedName>
        <fullName evidence="2">DUF58 domain-containing protein</fullName>
    </submittedName>
</protein>
<organism evidence="2 3">
    <name type="scientific">Novilysobacter erysipheiresistens</name>
    <dbReference type="NCBI Taxonomy" id="1749332"/>
    <lineage>
        <taxon>Bacteria</taxon>
        <taxon>Pseudomonadati</taxon>
        <taxon>Pseudomonadota</taxon>
        <taxon>Gammaproteobacteria</taxon>
        <taxon>Lysobacterales</taxon>
        <taxon>Lysobacteraceae</taxon>
        <taxon>Novilysobacter</taxon>
    </lineage>
</organism>
<dbReference type="RefSeq" id="WP_332615065.1">
    <property type="nucleotide sequence ID" value="NZ_JAXGFP010000002.1"/>
</dbReference>
<dbReference type="InterPro" id="IPR036465">
    <property type="entry name" value="vWFA_dom_sf"/>
</dbReference>
<dbReference type="Gene3D" id="3.40.50.410">
    <property type="entry name" value="von Willebrand factor, type A domain"/>
    <property type="match status" value="1"/>
</dbReference>
<evidence type="ECO:0000259" key="1">
    <source>
        <dbReference type="Pfam" id="PF01882"/>
    </source>
</evidence>
<feature type="domain" description="DUF58" evidence="1">
    <location>
        <begin position="54"/>
        <end position="266"/>
    </location>
</feature>
<gene>
    <name evidence="2" type="ORF">SNE34_04370</name>
</gene>
<dbReference type="InterPro" id="IPR002881">
    <property type="entry name" value="DUF58"/>
</dbReference>
<dbReference type="Pfam" id="PF01882">
    <property type="entry name" value="DUF58"/>
    <property type="match status" value="1"/>
</dbReference>
<dbReference type="EMBL" id="JAXGFP010000002">
    <property type="protein sequence ID" value="MEG3183247.1"/>
    <property type="molecule type" value="Genomic_DNA"/>
</dbReference>
<accession>A0ABU7YWE4</accession>
<proteinExistence type="predicted"/>
<dbReference type="PANTHER" id="PTHR33608:SF7">
    <property type="entry name" value="DUF58 DOMAIN-CONTAINING PROTEIN"/>
    <property type="match status" value="1"/>
</dbReference>